<dbReference type="InterPro" id="IPR010982">
    <property type="entry name" value="Lambda_DNA-bd_dom_sf"/>
</dbReference>
<dbReference type="InterPro" id="IPR001387">
    <property type="entry name" value="Cro/C1-type_HTH"/>
</dbReference>
<dbReference type="GO" id="GO:0003677">
    <property type="term" value="F:DNA binding"/>
    <property type="evidence" value="ECO:0007669"/>
    <property type="project" value="UniProtKB-KW"/>
</dbReference>
<dbReference type="SUPFAM" id="SSF47413">
    <property type="entry name" value="lambda repressor-like DNA-binding domains"/>
    <property type="match status" value="1"/>
</dbReference>
<dbReference type="GO" id="GO:0003700">
    <property type="term" value="F:DNA-binding transcription factor activity"/>
    <property type="evidence" value="ECO:0007669"/>
    <property type="project" value="TreeGrafter"/>
</dbReference>
<dbReference type="Gene3D" id="1.10.260.40">
    <property type="entry name" value="lambda repressor-like DNA-binding domains"/>
    <property type="match status" value="1"/>
</dbReference>
<protein>
    <recommendedName>
        <fullName evidence="2">HTH cro/C1-type domain-containing protein</fullName>
    </recommendedName>
</protein>
<dbReference type="PANTHER" id="PTHR46797:SF1">
    <property type="entry name" value="METHYLPHOSPHONATE SYNTHASE"/>
    <property type="match status" value="1"/>
</dbReference>
<proteinExistence type="predicted"/>
<dbReference type="PROSITE" id="PS50943">
    <property type="entry name" value="HTH_CROC1"/>
    <property type="match status" value="1"/>
</dbReference>
<dbReference type="GO" id="GO:0005829">
    <property type="term" value="C:cytosol"/>
    <property type="evidence" value="ECO:0007669"/>
    <property type="project" value="TreeGrafter"/>
</dbReference>
<dbReference type="AlphaFoldDB" id="A0A644TX87"/>
<gene>
    <name evidence="3" type="ORF">SDC9_16825</name>
</gene>
<feature type="domain" description="HTH cro/C1-type" evidence="2">
    <location>
        <begin position="17"/>
        <end position="71"/>
    </location>
</feature>
<dbReference type="SMART" id="SM00530">
    <property type="entry name" value="HTH_XRE"/>
    <property type="match status" value="1"/>
</dbReference>
<comment type="caution">
    <text evidence="3">The sequence shown here is derived from an EMBL/GenBank/DDBJ whole genome shotgun (WGS) entry which is preliminary data.</text>
</comment>
<sequence>MTIEKDPPLSAAVGAIISERRKRMGLTQAQLAEHLDITQDSLSRMEKGIIAPKFSRLQLIADTLGCSVADLFRQQDEPSEQLAKSIAEKISCLPLELQSLVIEQVESTVNTLKKISEK</sequence>
<evidence type="ECO:0000259" key="2">
    <source>
        <dbReference type="PROSITE" id="PS50943"/>
    </source>
</evidence>
<accession>A0A644TX87</accession>
<reference evidence="3" key="1">
    <citation type="submission" date="2019-08" db="EMBL/GenBank/DDBJ databases">
        <authorList>
            <person name="Kucharzyk K."/>
            <person name="Murdoch R.W."/>
            <person name="Higgins S."/>
            <person name="Loffler F."/>
        </authorList>
    </citation>
    <scope>NUCLEOTIDE SEQUENCE</scope>
</reference>
<keyword evidence="1" id="KW-0238">DNA-binding</keyword>
<evidence type="ECO:0000313" key="3">
    <source>
        <dbReference type="EMBL" id="MPL71057.1"/>
    </source>
</evidence>
<dbReference type="InterPro" id="IPR050807">
    <property type="entry name" value="TransReg_Diox_bact_type"/>
</dbReference>
<dbReference type="Pfam" id="PF01381">
    <property type="entry name" value="HTH_3"/>
    <property type="match status" value="1"/>
</dbReference>
<dbReference type="EMBL" id="VSSQ01000056">
    <property type="protein sequence ID" value="MPL71057.1"/>
    <property type="molecule type" value="Genomic_DNA"/>
</dbReference>
<evidence type="ECO:0000256" key="1">
    <source>
        <dbReference type="ARBA" id="ARBA00023125"/>
    </source>
</evidence>
<dbReference type="CDD" id="cd00093">
    <property type="entry name" value="HTH_XRE"/>
    <property type="match status" value="1"/>
</dbReference>
<organism evidence="3">
    <name type="scientific">bioreactor metagenome</name>
    <dbReference type="NCBI Taxonomy" id="1076179"/>
    <lineage>
        <taxon>unclassified sequences</taxon>
        <taxon>metagenomes</taxon>
        <taxon>ecological metagenomes</taxon>
    </lineage>
</organism>
<dbReference type="PANTHER" id="PTHR46797">
    <property type="entry name" value="HTH-TYPE TRANSCRIPTIONAL REGULATOR"/>
    <property type="match status" value="1"/>
</dbReference>
<name>A0A644TX87_9ZZZZ</name>